<keyword evidence="9" id="KW-0378">Hydrolase</keyword>
<dbReference type="CDD" id="cd03257">
    <property type="entry name" value="ABC_NikE_OppD_transporters"/>
    <property type="match status" value="1"/>
</dbReference>
<dbReference type="GO" id="GO:0005886">
    <property type="term" value="C:plasma membrane"/>
    <property type="evidence" value="ECO:0007669"/>
    <property type="project" value="UniProtKB-SubCell"/>
</dbReference>
<dbReference type="PROSITE" id="PS50893">
    <property type="entry name" value="ABC_TRANSPORTER_2"/>
    <property type="match status" value="1"/>
</dbReference>
<protein>
    <submittedName>
        <fullName evidence="9">Oligopeptide/dipeptide ABC transporter ATPase</fullName>
        <ecNumber evidence="9">3.6.3.24</ecNumber>
    </submittedName>
</protein>
<evidence type="ECO:0000256" key="2">
    <source>
        <dbReference type="ARBA" id="ARBA00005417"/>
    </source>
</evidence>
<evidence type="ECO:0000313" key="9">
    <source>
        <dbReference type="EMBL" id="KFI98861.1"/>
    </source>
</evidence>
<keyword evidence="10" id="KW-1185">Reference proteome</keyword>
<keyword evidence="4" id="KW-1003">Cell membrane</keyword>
<evidence type="ECO:0000256" key="6">
    <source>
        <dbReference type="ARBA" id="ARBA00022840"/>
    </source>
</evidence>
<dbReference type="EMBL" id="JGZR01000016">
    <property type="protein sequence ID" value="KFI98861.1"/>
    <property type="molecule type" value="Genomic_DNA"/>
</dbReference>
<keyword evidence="3" id="KW-0813">Transport</keyword>
<dbReference type="Pfam" id="PF00005">
    <property type="entry name" value="ABC_tran"/>
    <property type="match status" value="1"/>
</dbReference>
<dbReference type="FunFam" id="3.40.50.300:FF:000016">
    <property type="entry name" value="Oligopeptide ABC transporter ATP-binding component"/>
    <property type="match status" value="1"/>
</dbReference>
<comment type="subcellular location">
    <subcellularLocation>
        <location evidence="1">Cell membrane</location>
        <topology evidence="1">Peripheral membrane protein</topology>
    </subcellularLocation>
</comment>
<evidence type="ECO:0000259" key="8">
    <source>
        <dbReference type="PROSITE" id="PS50893"/>
    </source>
</evidence>
<keyword evidence="6" id="KW-0067">ATP-binding</keyword>
<dbReference type="InterPro" id="IPR003439">
    <property type="entry name" value="ABC_transporter-like_ATP-bd"/>
</dbReference>
<dbReference type="PANTHER" id="PTHR43297">
    <property type="entry name" value="OLIGOPEPTIDE TRANSPORT ATP-BINDING PROTEIN APPD"/>
    <property type="match status" value="1"/>
</dbReference>
<evidence type="ECO:0000256" key="1">
    <source>
        <dbReference type="ARBA" id="ARBA00004202"/>
    </source>
</evidence>
<dbReference type="InterPro" id="IPR050388">
    <property type="entry name" value="ABC_Ni/Peptide_Import"/>
</dbReference>
<dbReference type="Pfam" id="PF08352">
    <property type="entry name" value="oligo_HPY"/>
    <property type="match status" value="1"/>
</dbReference>
<sequence length="342" mass="37568">METATMNQELGQEPLIDVSDLKVTIHTYRGDVKAVRGGGVSFSVNAGEIFCIVGESGCGKSTVAQALMKLNPSPPVNIDSGRIIFRGQDLVPASERDMRGIRGRYISMIFQDSMTSLNPTKKIGKQLAESLRIHNKIERSQIREKTVELLKLVGVPSPEERINQYPYELSGGMCQRVMIAMALACEPDLLIADEPTTALDVTIQAQVLELMKSIQRQRGNAIILITHDLGVVAQMADRVAVMYAGEIVEKASCDDLFANPQHPYTKQLLAAKPKLNQSRAQQLTAIDGAPPDLRDDIPGCPFAPRCPWAMERCRHERPATTVSEGGHSARCFLLSDEAEDEQ</sequence>
<comment type="caution">
    <text evidence="9">The sequence shown here is derived from an EMBL/GenBank/DDBJ whole genome shotgun (WGS) entry which is preliminary data.</text>
</comment>
<dbReference type="SMART" id="SM00382">
    <property type="entry name" value="AAA"/>
    <property type="match status" value="1"/>
</dbReference>
<dbReference type="InterPro" id="IPR003593">
    <property type="entry name" value="AAA+_ATPase"/>
</dbReference>
<evidence type="ECO:0000256" key="3">
    <source>
        <dbReference type="ARBA" id="ARBA00022448"/>
    </source>
</evidence>
<dbReference type="InterPro" id="IPR027417">
    <property type="entry name" value="P-loop_NTPase"/>
</dbReference>
<organism evidence="9 10">
    <name type="scientific">Bifidobacterium subtile</name>
    <dbReference type="NCBI Taxonomy" id="77635"/>
    <lineage>
        <taxon>Bacteria</taxon>
        <taxon>Bacillati</taxon>
        <taxon>Actinomycetota</taxon>
        <taxon>Actinomycetes</taxon>
        <taxon>Bifidobacteriales</taxon>
        <taxon>Bifidobacteriaceae</taxon>
        <taxon>Bifidobacterium</taxon>
    </lineage>
</organism>
<evidence type="ECO:0000256" key="7">
    <source>
        <dbReference type="ARBA" id="ARBA00023136"/>
    </source>
</evidence>
<dbReference type="Proteomes" id="UP000029055">
    <property type="component" value="Unassembled WGS sequence"/>
</dbReference>
<dbReference type="AlphaFoldDB" id="A0A087DTL1"/>
<dbReference type="InterPro" id="IPR013563">
    <property type="entry name" value="Oligopep_ABC_C"/>
</dbReference>
<dbReference type="STRING" id="77635.BISU_2063"/>
<dbReference type="Gene3D" id="3.40.50.300">
    <property type="entry name" value="P-loop containing nucleotide triphosphate hydrolases"/>
    <property type="match status" value="1"/>
</dbReference>
<keyword evidence="7" id="KW-0472">Membrane</keyword>
<gene>
    <name evidence="9" type="ORF">BISU_2063</name>
</gene>
<evidence type="ECO:0000256" key="5">
    <source>
        <dbReference type="ARBA" id="ARBA00022741"/>
    </source>
</evidence>
<dbReference type="GO" id="GO:0015833">
    <property type="term" value="P:peptide transport"/>
    <property type="evidence" value="ECO:0007669"/>
    <property type="project" value="InterPro"/>
</dbReference>
<dbReference type="EC" id="3.6.3.24" evidence="9"/>
<reference evidence="9 10" key="1">
    <citation type="submission" date="2014-03" db="EMBL/GenBank/DDBJ databases">
        <title>Genomics of Bifidobacteria.</title>
        <authorList>
            <person name="Ventura M."/>
            <person name="Milani C."/>
            <person name="Lugli G.A."/>
        </authorList>
    </citation>
    <scope>NUCLEOTIDE SEQUENCE [LARGE SCALE GENOMIC DNA]</scope>
    <source>
        <strain evidence="9 10">LMG 11597</strain>
    </source>
</reference>
<dbReference type="GO" id="GO:0005524">
    <property type="term" value="F:ATP binding"/>
    <property type="evidence" value="ECO:0007669"/>
    <property type="project" value="UniProtKB-KW"/>
</dbReference>
<dbReference type="PROSITE" id="PS00211">
    <property type="entry name" value="ABC_TRANSPORTER_1"/>
    <property type="match status" value="1"/>
</dbReference>
<dbReference type="PANTHER" id="PTHR43297:SF2">
    <property type="entry name" value="DIPEPTIDE TRANSPORT ATP-BINDING PROTEIN DPPD"/>
    <property type="match status" value="1"/>
</dbReference>
<evidence type="ECO:0000313" key="10">
    <source>
        <dbReference type="Proteomes" id="UP000029055"/>
    </source>
</evidence>
<dbReference type="InterPro" id="IPR017871">
    <property type="entry name" value="ABC_transporter-like_CS"/>
</dbReference>
<dbReference type="eggNOG" id="COG0444">
    <property type="taxonomic scope" value="Bacteria"/>
</dbReference>
<accession>A0A087DTL1</accession>
<evidence type="ECO:0000256" key="4">
    <source>
        <dbReference type="ARBA" id="ARBA00022475"/>
    </source>
</evidence>
<name>A0A087DTL1_9BIFI</name>
<feature type="domain" description="ABC transporter" evidence="8">
    <location>
        <begin position="16"/>
        <end position="269"/>
    </location>
</feature>
<dbReference type="SUPFAM" id="SSF52540">
    <property type="entry name" value="P-loop containing nucleoside triphosphate hydrolases"/>
    <property type="match status" value="1"/>
</dbReference>
<dbReference type="NCBIfam" id="TIGR01727">
    <property type="entry name" value="oligo_HPY"/>
    <property type="match status" value="1"/>
</dbReference>
<dbReference type="GO" id="GO:0016887">
    <property type="term" value="F:ATP hydrolysis activity"/>
    <property type="evidence" value="ECO:0007669"/>
    <property type="project" value="InterPro"/>
</dbReference>
<comment type="similarity">
    <text evidence="2">Belongs to the ABC transporter superfamily.</text>
</comment>
<proteinExistence type="inferred from homology"/>
<keyword evidence="5" id="KW-0547">Nucleotide-binding</keyword>